<evidence type="ECO:0000256" key="4">
    <source>
        <dbReference type="SAM" id="SignalP"/>
    </source>
</evidence>
<evidence type="ECO:0000256" key="3">
    <source>
        <dbReference type="SAM" id="MobiDB-lite"/>
    </source>
</evidence>
<evidence type="ECO:0000256" key="1">
    <source>
        <dbReference type="ARBA" id="ARBA00022737"/>
    </source>
</evidence>
<dbReference type="HOGENOM" id="CLU_057087_0_0_9"/>
<organism evidence="5 6">
    <name type="scientific">Lacrimispora saccharolytica (strain ATCC 35040 / DSM 2544 / NRCC 2533 / WM1)</name>
    <name type="common">Clostridium saccharolyticum</name>
    <dbReference type="NCBI Taxonomy" id="610130"/>
    <lineage>
        <taxon>Bacteria</taxon>
        <taxon>Bacillati</taxon>
        <taxon>Bacillota</taxon>
        <taxon>Clostridia</taxon>
        <taxon>Lachnospirales</taxon>
        <taxon>Lachnospiraceae</taxon>
        <taxon>Lacrimispora</taxon>
    </lineage>
</organism>
<dbReference type="EMBL" id="CP002109">
    <property type="protein sequence ID" value="ADL04180.1"/>
    <property type="molecule type" value="Genomic_DNA"/>
</dbReference>
<dbReference type="PROSITE" id="PS51170">
    <property type="entry name" value="CW"/>
    <property type="match status" value="1"/>
</dbReference>
<dbReference type="InterPro" id="IPR018337">
    <property type="entry name" value="Cell_wall/Cho-bd_repeat"/>
</dbReference>
<dbReference type="Gene3D" id="2.10.270.10">
    <property type="entry name" value="Cholin Binding"/>
    <property type="match status" value="1"/>
</dbReference>
<dbReference type="SUPFAM" id="SSF69360">
    <property type="entry name" value="Cell wall binding repeat"/>
    <property type="match status" value="1"/>
</dbReference>
<evidence type="ECO:0000313" key="5">
    <source>
        <dbReference type="EMBL" id="ADL04180.1"/>
    </source>
</evidence>
<gene>
    <name evidence="5" type="ordered locus">Closa_1583</name>
</gene>
<dbReference type="eggNOG" id="COG5263">
    <property type="taxonomic scope" value="Bacteria"/>
</dbReference>
<accession>D9RAA2</accession>
<evidence type="ECO:0000313" key="6">
    <source>
        <dbReference type="Proteomes" id="UP000001662"/>
    </source>
</evidence>
<name>D9RAA2_LACSW</name>
<protein>
    <submittedName>
        <fullName evidence="5">Cell wall binding repeat-containing protein</fullName>
    </submittedName>
</protein>
<dbReference type="PaxDb" id="610130-Closa_1583"/>
<feature type="signal peptide" evidence="4">
    <location>
        <begin position="1"/>
        <end position="23"/>
    </location>
</feature>
<feature type="repeat" description="Cell wall-binding" evidence="2">
    <location>
        <begin position="86"/>
        <end position="105"/>
    </location>
</feature>
<feature type="compositionally biased region" description="Polar residues" evidence="3">
    <location>
        <begin position="33"/>
        <end position="56"/>
    </location>
</feature>
<dbReference type="Pfam" id="PF19127">
    <property type="entry name" value="Choline_bind_3"/>
    <property type="match status" value="1"/>
</dbReference>
<dbReference type="RefSeq" id="WP_013272271.1">
    <property type="nucleotide sequence ID" value="NC_014376.1"/>
</dbReference>
<dbReference type="Proteomes" id="UP000001662">
    <property type="component" value="Chromosome"/>
</dbReference>
<dbReference type="OrthoDB" id="1885789at2"/>
<evidence type="ECO:0000256" key="2">
    <source>
        <dbReference type="PROSITE-ProRule" id="PRU00591"/>
    </source>
</evidence>
<dbReference type="STRING" id="610130.Closa_1583"/>
<keyword evidence="1" id="KW-0677">Repeat</keyword>
<dbReference type="KEGG" id="csh:Closa_1583"/>
<reference evidence="5" key="1">
    <citation type="submission" date="2010-07" db="EMBL/GenBank/DDBJ databases">
        <title>Complete sequence of Clostridium saccharolyticum WM1.</title>
        <authorList>
            <consortium name="US DOE Joint Genome Institute"/>
            <person name="Lucas S."/>
            <person name="Copeland A."/>
            <person name="Lapidus A."/>
            <person name="Cheng J.-F."/>
            <person name="Bruce D."/>
            <person name="Goodwin L."/>
            <person name="Pitluck S."/>
            <person name="Chertkov O."/>
            <person name="Detter J.C."/>
            <person name="Han C."/>
            <person name="Tapia R."/>
            <person name="Land M."/>
            <person name="Hauser L."/>
            <person name="Chang Y.-J."/>
            <person name="Jeffries C."/>
            <person name="Kyrpides N."/>
            <person name="Ivanova N."/>
            <person name="Mikhailova N."/>
            <person name="Mouttaki H."/>
            <person name="Lin L."/>
            <person name="Zhou J."/>
            <person name="Hemme C.L."/>
            <person name="Woyke T."/>
        </authorList>
    </citation>
    <scope>NUCLEOTIDE SEQUENCE [LARGE SCALE GENOMIC DNA]</scope>
    <source>
        <strain evidence="5">WM1</strain>
    </source>
</reference>
<feature type="chain" id="PRO_5003127416" evidence="4">
    <location>
        <begin position="24"/>
        <end position="381"/>
    </location>
</feature>
<keyword evidence="6" id="KW-1185">Reference proteome</keyword>
<feature type="region of interest" description="Disordered" evidence="3">
    <location>
        <begin position="26"/>
        <end position="56"/>
    </location>
</feature>
<proteinExistence type="predicted"/>
<dbReference type="AlphaFoldDB" id="D9RAA2"/>
<sequence length="381" mass="43886">MRKQWIAAACILLSIGSMMTSMAAEEKQPKVSGAQQPEVSGAQQPEVSGAQQPEVSGTQQAAVSDWQWLEEPDGWKYVNAAGEFKKNCWEEIDGYWYYFQYNGFMASDWTRIGGMNYCFSESGEQMLGWCYNDEEEKWHYYKEDGTAQKGWYQDDRKNWYWFSIKGEMAASGYKNISGKRYYFFDNGQLAANQFVGLFYMDENGQRNKEFDITLDGKKTSSSVSSEAKDAFTEASKNIPRDWIKKFTDQGWEIIYYPGKQYLSAPMTESGIYYVCHKLDINYKKIKICQPEDLTAAFGEYIGYVSGLYSSSSQDATDLLMGRDSVEEFVYIPDYFSDDMKFYFGKLVAAYVGNSSDRAEMEESAPQVTEILKRILYHDKRE</sequence>
<keyword evidence="4" id="KW-0732">Signal</keyword>